<evidence type="ECO:0000313" key="8">
    <source>
        <dbReference type="EMBL" id="OOY23028.1"/>
    </source>
</evidence>
<evidence type="ECO:0000313" key="9">
    <source>
        <dbReference type="Proteomes" id="UP000190787"/>
    </source>
</evidence>
<dbReference type="PANTHER" id="PTHR42709">
    <property type="entry name" value="ALKALINE PHOSPHATASE LIKE PROTEIN"/>
    <property type="match status" value="1"/>
</dbReference>
<keyword evidence="9" id="KW-1185">Reference proteome</keyword>
<dbReference type="EMBL" id="MPZV01000004">
    <property type="protein sequence ID" value="OOY23028.1"/>
    <property type="molecule type" value="Genomic_DNA"/>
</dbReference>
<evidence type="ECO:0000256" key="6">
    <source>
        <dbReference type="SAM" id="Phobius"/>
    </source>
</evidence>
<evidence type="ECO:0000256" key="2">
    <source>
        <dbReference type="ARBA" id="ARBA00022475"/>
    </source>
</evidence>
<evidence type="ECO:0000256" key="4">
    <source>
        <dbReference type="ARBA" id="ARBA00022989"/>
    </source>
</evidence>
<gene>
    <name evidence="8" type="ORF">BMI91_16380</name>
</gene>
<organism evidence="8 9">
    <name type="scientific">Thioclava sediminum</name>
    <dbReference type="NCBI Taxonomy" id="1915319"/>
    <lineage>
        <taxon>Bacteria</taxon>
        <taxon>Pseudomonadati</taxon>
        <taxon>Pseudomonadota</taxon>
        <taxon>Alphaproteobacteria</taxon>
        <taxon>Rhodobacterales</taxon>
        <taxon>Paracoccaceae</taxon>
        <taxon>Thioclava</taxon>
    </lineage>
</organism>
<reference evidence="8 9" key="1">
    <citation type="submission" date="2016-11" db="EMBL/GenBank/DDBJ databases">
        <title>A multilocus sequence analysis scheme for characterization of bacteria in the genus Thioclava.</title>
        <authorList>
            <person name="Liu Y."/>
            <person name="Shao Z."/>
        </authorList>
    </citation>
    <scope>NUCLEOTIDE SEQUENCE [LARGE SCALE GENOMIC DNA]</scope>
    <source>
        <strain evidence="8 9">TAW-CT134</strain>
    </source>
</reference>
<evidence type="ECO:0000256" key="1">
    <source>
        <dbReference type="ARBA" id="ARBA00004651"/>
    </source>
</evidence>
<feature type="transmembrane region" description="Helical" evidence="6">
    <location>
        <begin position="7"/>
        <end position="28"/>
    </location>
</feature>
<protein>
    <submittedName>
        <fullName evidence="8">Alkaline phosphatase</fullName>
    </submittedName>
</protein>
<evidence type="ECO:0000256" key="5">
    <source>
        <dbReference type="ARBA" id="ARBA00023136"/>
    </source>
</evidence>
<dbReference type="Pfam" id="PF09335">
    <property type="entry name" value="VTT_dom"/>
    <property type="match status" value="1"/>
</dbReference>
<comment type="subcellular location">
    <subcellularLocation>
        <location evidence="1">Cell membrane</location>
        <topology evidence="1">Multi-pass membrane protein</topology>
    </subcellularLocation>
</comment>
<evidence type="ECO:0000259" key="7">
    <source>
        <dbReference type="Pfam" id="PF09335"/>
    </source>
</evidence>
<accession>A0ABX3MU02</accession>
<dbReference type="InterPro" id="IPR051311">
    <property type="entry name" value="DedA_domain"/>
</dbReference>
<name>A0ABX3MU02_9RHOB</name>
<keyword evidence="2" id="KW-1003">Cell membrane</keyword>
<feature type="transmembrane region" description="Helical" evidence="6">
    <location>
        <begin position="140"/>
        <end position="163"/>
    </location>
</feature>
<feature type="transmembrane region" description="Helical" evidence="6">
    <location>
        <begin position="48"/>
        <end position="71"/>
    </location>
</feature>
<dbReference type="PANTHER" id="PTHR42709:SF6">
    <property type="entry name" value="UNDECAPRENYL PHOSPHATE TRANSPORTER A"/>
    <property type="match status" value="1"/>
</dbReference>
<comment type="caution">
    <text evidence="8">The sequence shown here is derived from an EMBL/GenBank/DDBJ whole genome shotgun (WGS) entry which is preliminary data.</text>
</comment>
<dbReference type="Proteomes" id="UP000190787">
    <property type="component" value="Unassembled WGS sequence"/>
</dbReference>
<dbReference type="RefSeq" id="WP_078605911.1">
    <property type="nucleotide sequence ID" value="NZ_MPZV01000004.1"/>
</dbReference>
<dbReference type="InterPro" id="IPR032816">
    <property type="entry name" value="VTT_dom"/>
</dbReference>
<evidence type="ECO:0000256" key="3">
    <source>
        <dbReference type="ARBA" id="ARBA00022692"/>
    </source>
</evidence>
<keyword evidence="5 6" id="KW-0472">Membrane</keyword>
<proteinExistence type="predicted"/>
<feature type="transmembrane region" description="Helical" evidence="6">
    <location>
        <begin position="169"/>
        <end position="190"/>
    </location>
</feature>
<keyword evidence="3 6" id="KW-0812">Transmembrane</keyword>
<keyword evidence="4 6" id="KW-1133">Transmembrane helix</keyword>
<feature type="domain" description="VTT" evidence="7">
    <location>
        <begin position="30"/>
        <end position="160"/>
    </location>
</feature>
<sequence length="213" mass="23448">MFNWITGVIASFGYFGIAGLMLLENVFPPIPSELIMPLAGYMAAQGKFSLTLLIVAGTIGSVLGALLWYWIGLKIGIKRLCHLSSRHGRWIGITPRDITRTKKWFDKHGWVGVFFGRMLPGVRTLISVPAGMARMPFVPFLAYTTLGSALWTALLTVAGYLLGKQYSEVASWVNPVSTGVIVVLVLLYAYRVITWKPLRDDDEPSGATPARES</sequence>